<keyword evidence="5 7" id="KW-0067">ATP-binding</keyword>
<sequence length="554" mass="60628">MKIAIAQLNPTIGDLTGNAQAILKAAKKAAELGARLLLTPELSLCGYPPRDLLLMPSFVEGMANVLDKLAQDLPENLAVLVGVVQANSQVEVTGGKPLFNSIALLENGKIKQVFHKRLLPTYDVFDEDRYFEPGLESNYLILDETPIGVTICEDLWNDEEFWGKRNYAVNPIADLAKLQVKFTVNLSASPYSVGKPDLRKAMLSHSAIRYQQPIIYTNQVGGNDDLIFDGTSFAVNRQGELICALASFETELATVEFDEKNQDFLPGTIAHKPENSDEEIWLALVLGVQDYTHKCGFSKVLIGLSGGIDSSLVAAIAREALGAENVLGVLMPSPYSSDHSVKDALALARNLGISTHTLPIANLMHAYDDSLINIFAGTEFGIAEENIQSRIRGNLLMAIANKFGYLLISTGNKSEMAVGYCTLYGDMNGGLAAIADVPKTRVYSICQWLNRQREIIPENVIEKPPSAELKPGQVDQDSLPPYDVLDDILEKLIHNHQSIDQIVASGHDPAIVQKVVKLVSRAEFKRRQAPPGLKITDRAFGTGWRMPIASKISY</sequence>
<dbReference type="Pfam" id="PF02540">
    <property type="entry name" value="NAD_synthase"/>
    <property type="match status" value="1"/>
</dbReference>
<dbReference type="Gene3D" id="3.40.50.620">
    <property type="entry name" value="HUPs"/>
    <property type="match status" value="1"/>
</dbReference>
<dbReference type="GO" id="GO:0003952">
    <property type="term" value="F:NAD+ synthase (glutamine-hydrolyzing) activity"/>
    <property type="evidence" value="ECO:0007669"/>
    <property type="project" value="UniProtKB-EC"/>
</dbReference>
<feature type="binding site" evidence="7">
    <location>
        <position position="525"/>
    </location>
    <ligand>
        <name>deamido-NAD(+)</name>
        <dbReference type="ChEBI" id="CHEBI:58437"/>
        <note>ligand shared between two neighboring subunits</note>
    </ligand>
</feature>
<evidence type="ECO:0000256" key="8">
    <source>
        <dbReference type="PIRNR" id="PIRNR006630"/>
    </source>
</evidence>
<dbReference type="NCBIfam" id="TIGR00552">
    <property type="entry name" value="nadE"/>
    <property type="match status" value="1"/>
</dbReference>
<keyword evidence="12" id="KW-1185">Reference proteome</keyword>
<evidence type="ECO:0000256" key="5">
    <source>
        <dbReference type="ARBA" id="ARBA00022840"/>
    </source>
</evidence>
<dbReference type="InterPro" id="IPR036526">
    <property type="entry name" value="C-N_Hydrolase_sf"/>
</dbReference>
<feature type="binding site" evidence="7">
    <location>
        <position position="195"/>
    </location>
    <ligand>
        <name>L-glutamine</name>
        <dbReference type="ChEBI" id="CHEBI:58359"/>
    </ligand>
</feature>
<evidence type="ECO:0000256" key="7">
    <source>
        <dbReference type="HAMAP-Rule" id="MF_02090"/>
    </source>
</evidence>
<dbReference type="EC" id="6.3.5.1" evidence="7 8"/>
<dbReference type="PANTHER" id="PTHR23090">
    <property type="entry name" value="NH 3 /GLUTAMINE-DEPENDENT NAD + SYNTHETASE"/>
    <property type="match status" value="1"/>
</dbReference>
<proteinExistence type="inferred from homology"/>
<feature type="binding site" evidence="7">
    <location>
        <position position="386"/>
    </location>
    <ligand>
        <name>deamido-NAD(+)</name>
        <dbReference type="ChEBI" id="CHEBI:58437"/>
        <note>ligand shared between two neighboring subunits</note>
    </ligand>
</feature>
<feature type="active site" description="For glutaminase activity" evidence="7">
    <location>
        <position position="116"/>
    </location>
</feature>
<feature type="binding site" evidence="7">
    <location>
        <position position="415"/>
    </location>
    <ligand>
        <name>deamido-NAD(+)</name>
        <dbReference type="ChEBI" id="CHEBI:58437"/>
        <note>ligand shared between two neighboring subunits</note>
    </ligand>
</feature>
<dbReference type="CDD" id="cd00553">
    <property type="entry name" value="NAD_synthase"/>
    <property type="match status" value="1"/>
</dbReference>
<name>A0ABV4YCU3_9CYAN</name>
<dbReference type="NCBIfam" id="NF010588">
    <property type="entry name" value="PRK13981.1"/>
    <property type="match status" value="1"/>
</dbReference>
<keyword evidence="3 7" id="KW-0436">Ligase</keyword>
<feature type="binding site" evidence="7">
    <location>
        <position position="410"/>
    </location>
    <ligand>
        <name>ATP</name>
        <dbReference type="ChEBI" id="CHEBI:30616"/>
    </ligand>
</feature>
<dbReference type="Pfam" id="PF00795">
    <property type="entry name" value="CN_hydrolase"/>
    <property type="match status" value="1"/>
</dbReference>
<feature type="binding site" evidence="7">
    <location>
        <position position="122"/>
    </location>
    <ligand>
        <name>L-glutamine</name>
        <dbReference type="ChEBI" id="CHEBI:58359"/>
    </ligand>
</feature>
<comment type="function">
    <text evidence="7">Catalyzes the ATP-dependent amidation of deamido-NAD to form NAD. Uses L-glutamine as a nitrogen source.</text>
</comment>
<comment type="catalytic activity">
    <reaction evidence="7 8">
        <text>deamido-NAD(+) + L-glutamine + ATP + H2O = L-glutamate + AMP + diphosphate + NAD(+) + H(+)</text>
        <dbReference type="Rhea" id="RHEA:24384"/>
        <dbReference type="ChEBI" id="CHEBI:15377"/>
        <dbReference type="ChEBI" id="CHEBI:15378"/>
        <dbReference type="ChEBI" id="CHEBI:29985"/>
        <dbReference type="ChEBI" id="CHEBI:30616"/>
        <dbReference type="ChEBI" id="CHEBI:33019"/>
        <dbReference type="ChEBI" id="CHEBI:57540"/>
        <dbReference type="ChEBI" id="CHEBI:58359"/>
        <dbReference type="ChEBI" id="CHEBI:58437"/>
        <dbReference type="ChEBI" id="CHEBI:456215"/>
        <dbReference type="EC" id="6.3.5.1"/>
    </reaction>
</comment>
<feature type="active site" description="Nucleophile; for glutaminase activity" evidence="7">
    <location>
        <position position="152"/>
    </location>
</feature>
<evidence type="ECO:0000256" key="9">
    <source>
        <dbReference type="RuleBase" id="RU003811"/>
    </source>
</evidence>
<evidence type="ECO:0000256" key="2">
    <source>
        <dbReference type="ARBA" id="ARBA00007145"/>
    </source>
</evidence>
<dbReference type="SUPFAM" id="SSF56317">
    <property type="entry name" value="Carbon-nitrogen hydrolase"/>
    <property type="match status" value="1"/>
</dbReference>
<dbReference type="Proteomes" id="UP001576776">
    <property type="component" value="Unassembled WGS sequence"/>
</dbReference>
<keyword evidence="6 7" id="KW-0520">NAD</keyword>
<feature type="active site" description="Proton acceptor; for glutaminase activity" evidence="7">
    <location>
        <position position="41"/>
    </location>
</feature>
<dbReference type="HAMAP" id="MF_02090">
    <property type="entry name" value="NadE_glutamine_dep"/>
    <property type="match status" value="1"/>
</dbReference>
<comment type="similarity">
    <text evidence="9">Belongs to the NAD synthetase family.</text>
</comment>
<evidence type="ECO:0000259" key="10">
    <source>
        <dbReference type="PROSITE" id="PS50263"/>
    </source>
</evidence>
<protein>
    <recommendedName>
        <fullName evidence="7 8">Glutamine-dependent NAD(+) synthetase</fullName>
        <ecNumber evidence="7 8">6.3.5.1</ecNumber>
    </recommendedName>
    <alternativeName>
        <fullName evidence="7 8">NAD(+) synthase [glutamine-hydrolyzing]</fullName>
    </alternativeName>
</protein>
<dbReference type="InterPro" id="IPR003694">
    <property type="entry name" value="NAD_synthase"/>
</dbReference>
<evidence type="ECO:0000256" key="3">
    <source>
        <dbReference type="ARBA" id="ARBA00022598"/>
    </source>
</evidence>
<dbReference type="CDD" id="cd07570">
    <property type="entry name" value="GAT_Gln-NAD-synth"/>
    <property type="match status" value="1"/>
</dbReference>
<dbReference type="Gene3D" id="3.60.110.10">
    <property type="entry name" value="Carbon-nitrogen hydrolase"/>
    <property type="match status" value="1"/>
</dbReference>
<feature type="domain" description="CN hydrolase" evidence="10">
    <location>
        <begin position="1"/>
        <end position="259"/>
    </location>
</feature>
<dbReference type="InterPro" id="IPR014445">
    <property type="entry name" value="Gln-dep_NAD_synthase"/>
</dbReference>
<dbReference type="InterPro" id="IPR003010">
    <property type="entry name" value="C-N_Hydrolase"/>
</dbReference>
<dbReference type="InterPro" id="IPR022310">
    <property type="entry name" value="NAD/GMP_synthase"/>
</dbReference>
<comment type="caution">
    <text evidence="7">Lacks conserved residue(s) required for the propagation of feature annotation.</text>
</comment>
<evidence type="ECO:0000256" key="6">
    <source>
        <dbReference type="ARBA" id="ARBA00023027"/>
    </source>
</evidence>
<dbReference type="PIRSF" id="PIRSF006630">
    <property type="entry name" value="NADS_GAT"/>
    <property type="match status" value="1"/>
</dbReference>
<evidence type="ECO:0000256" key="1">
    <source>
        <dbReference type="ARBA" id="ARBA00005188"/>
    </source>
</evidence>
<keyword evidence="4 7" id="KW-0547">Nucleotide-binding</keyword>
<feature type="binding site" evidence="7">
    <location>
        <position position="189"/>
    </location>
    <ligand>
        <name>L-glutamine</name>
        <dbReference type="ChEBI" id="CHEBI:58359"/>
    </ligand>
</feature>
<evidence type="ECO:0000313" key="12">
    <source>
        <dbReference type="Proteomes" id="UP001576776"/>
    </source>
</evidence>
<dbReference type="EMBL" id="JBHFNS010000058">
    <property type="protein sequence ID" value="MFB2936610.1"/>
    <property type="molecule type" value="Genomic_DNA"/>
</dbReference>
<comment type="similarity">
    <text evidence="2 7 8">In the C-terminal section; belongs to the NAD synthetase family.</text>
</comment>
<dbReference type="RefSeq" id="WP_413258098.1">
    <property type="nucleotide sequence ID" value="NZ_JBHFNS010000058.1"/>
</dbReference>
<reference evidence="11 12" key="1">
    <citation type="submission" date="2024-09" db="EMBL/GenBank/DDBJ databases">
        <title>Floridaenema gen nov. (Aerosakkonemataceae, Aerosakkonematales ord. nov., Cyanobacteria) from benthic tropical and subtropical fresh waters, with the description of four new species.</title>
        <authorList>
            <person name="Moretto J.A."/>
            <person name="Berthold D.E."/>
            <person name="Lefler F.W."/>
            <person name="Huang I.-S."/>
            <person name="Laughinghouse H. IV."/>
        </authorList>
    </citation>
    <scope>NUCLEOTIDE SEQUENCE [LARGE SCALE GENOMIC DNA]</scope>
    <source>
        <strain evidence="11 12">BLCC-F154</strain>
    </source>
</reference>
<comment type="pathway">
    <text evidence="1 7 8">Cofactor biosynthesis; NAD(+) biosynthesis; NAD(+) from deamido-NAD(+) (L-Gln route): step 1/1.</text>
</comment>
<accession>A0ABV4YCU3</accession>
<dbReference type="InterPro" id="IPR014729">
    <property type="entry name" value="Rossmann-like_a/b/a_fold"/>
</dbReference>
<dbReference type="SUPFAM" id="SSF52402">
    <property type="entry name" value="Adenine nucleotide alpha hydrolases-like"/>
    <property type="match status" value="1"/>
</dbReference>
<dbReference type="PROSITE" id="PS50263">
    <property type="entry name" value="CN_HYDROLASE"/>
    <property type="match status" value="1"/>
</dbReference>
<evidence type="ECO:0000313" key="11">
    <source>
        <dbReference type="EMBL" id="MFB2936610.1"/>
    </source>
</evidence>
<dbReference type="PANTHER" id="PTHR23090:SF9">
    <property type="entry name" value="GLUTAMINE-DEPENDENT NAD(+) SYNTHETASE"/>
    <property type="match status" value="1"/>
</dbReference>
<feature type="binding site" evidence="7">
    <location>
        <begin position="303"/>
        <end position="310"/>
    </location>
    <ligand>
        <name>ATP</name>
        <dbReference type="ChEBI" id="CHEBI:30616"/>
    </ligand>
</feature>
<evidence type="ECO:0000256" key="4">
    <source>
        <dbReference type="ARBA" id="ARBA00022741"/>
    </source>
</evidence>
<organism evidence="11 12">
    <name type="scientific">Floridaenema fluviatile BLCC-F154</name>
    <dbReference type="NCBI Taxonomy" id="3153640"/>
    <lineage>
        <taxon>Bacteria</taxon>
        <taxon>Bacillati</taxon>
        <taxon>Cyanobacteriota</taxon>
        <taxon>Cyanophyceae</taxon>
        <taxon>Oscillatoriophycideae</taxon>
        <taxon>Aerosakkonematales</taxon>
        <taxon>Aerosakkonemataceae</taxon>
        <taxon>Floridanema</taxon>
        <taxon>Floridanema fluviatile</taxon>
    </lineage>
</organism>
<gene>
    <name evidence="7" type="primary">nadE</name>
    <name evidence="11" type="ORF">ACE1B6_15270</name>
</gene>
<comment type="caution">
    <text evidence="11">The sequence shown here is derived from an EMBL/GenBank/DDBJ whole genome shotgun (WGS) entry which is preliminary data.</text>
</comment>